<dbReference type="SUPFAM" id="SSF52821">
    <property type="entry name" value="Rhodanese/Cell cycle control phosphatase"/>
    <property type="match status" value="1"/>
</dbReference>
<dbReference type="InterPro" id="IPR001307">
    <property type="entry name" value="Thiosulphate_STrfase_CS"/>
</dbReference>
<dbReference type="AlphaFoldDB" id="A0A6J4Q4L2"/>
<dbReference type="PANTHER" id="PTHR43031:SF16">
    <property type="entry name" value="OXIDOREDUCTASE"/>
    <property type="match status" value="1"/>
</dbReference>
<gene>
    <name evidence="2" type="ORF">AVDCRST_MAG82-2265</name>
</gene>
<dbReference type="InterPro" id="IPR050229">
    <property type="entry name" value="GlpE_sulfurtransferase"/>
</dbReference>
<dbReference type="SMART" id="SM00450">
    <property type="entry name" value="RHOD"/>
    <property type="match status" value="1"/>
</dbReference>
<protein>
    <submittedName>
        <fullName evidence="2">Rhodanese-like domain protein</fullName>
    </submittedName>
</protein>
<dbReference type="PROSITE" id="PS00380">
    <property type="entry name" value="RHODANESE_1"/>
    <property type="match status" value="1"/>
</dbReference>
<evidence type="ECO:0000313" key="2">
    <source>
        <dbReference type="EMBL" id="CAA9433207.1"/>
    </source>
</evidence>
<proteinExistence type="predicted"/>
<organism evidence="2">
    <name type="scientific">uncultured Rubrobacteraceae bacterium</name>
    <dbReference type="NCBI Taxonomy" id="349277"/>
    <lineage>
        <taxon>Bacteria</taxon>
        <taxon>Bacillati</taxon>
        <taxon>Actinomycetota</taxon>
        <taxon>Rubrobacteria</taxon>
        <taxon>Rubrobacterales</taxon>
        <taxon>Rubrobacteraceae</taxon>
        <taxon>environmental samples</taxon>
    </lineage>
</organism>
<reference evidence="2" key="1">
    <citation type="submission" date="2020-02" db="EMBL/GenBank/DDBJ databases">
        <authorList>
            <person name="Meier V. D."/>
        </authorList>
    </citation>
    <scope>NUCLEOTIDE SEQUENCE</scope>
    <source>
        <strain evidence="2">AVDCRST_MAG82</strain>
    </source>
</reference>
<dbReference type="PANTHER" id="PTHR43031">
    <property type="entry name" value="FAD-DEPENDENT OXIDOREDUCTASE"/>
    <property type="match status" value="1"/>
</dbReference>
<accession>A0A6J4Q4L2</accession>
<feature type="domain" description="Rhodanese" evidence="1">
    <location>
        <begin position="17"/>
        <end position="109"/>
    </location>
</feature>
<dbReference type="EMBL" id="CADCVA010000304">
    <property type="protein sequence ID" value="CAA9433207.1"/>
    <property type="molecule type" value="Genomic_DNA"/>
</dbReference>
<dbReference type="InterPro" id="IPR001763">
    <property type="entry name" value="Rhodanese-like_dom"/>
</dbReference>
<dbReference type="Gene3D" id="3.40.250.10">
    <property type="entry name" value="Rhodanese-like domain"/>
    <property type="match status" value="1"/>
</dbReference>
<dbReference type="CDD" id="cd00158">
    <property type="entry name" value="RHOD"/>
    <property type="match status" value="1"/>
</dbReference>
<name>A0A6J4Q4L2_9ACTN</name>
<dbReference type="PROSITE" id="PS50206">
    <property type="entry name" value="RHODANESE_3"/>
    <property type="match status" value="1"/>
</dbReference>
<sequence length="116" mass="12645">MAVKEITREEFKAKLDSGEGIVVVETLGPRYYEDAHLPGAINIPYTEVDELAPRLLPDKSTQVVVYCSNRACQNSPQAARRLAALGYGNVYDYEEGKQDWIEAGLPTESGAARAAG</sequence>
<dbReference type="InterPro" id="IPR036873">
    <property type="entry name" value="Rhodanese-like_dom_sf"/>
</dbReference>
<evidence type="ECO:0000259" key="1">
    <source>
        <dbReference type="PROSITE" id="PS50206"/>
    </source>
</evidence>
<dbReference type="Pfam" id="PF00581">
    <property type="entry name" value="Rhodanese"/>
    <property type="match status" value="1"/>
</dbReference>
<dbReference type="GO" id="GO:0004792">
    <property type="term" value="F:thiosulfate-cyanide sulfurtransferase activity"/>
    <property type="evidence" value="ECO:0007669"/>
    <property type="project" value="InterPro"/>
</dbReference>